<dbReference type="GeneID" id="30027499"/>
<proteinExistence type="predicted"/>
<name>A0A1A0HDU7_9ASCO</name>
<evidence type="ECO:0000313" key="3">
    <source>
        <dbReference type="Proteomes" id="UP000092555"/>
    </source>
</evidence>
<keyword evidence="1" id="KW-1133">Transmembrane helix</keyword>
<accession>A0A1A0HDU7</accession>
<dbReference type="AlphaFoldDB" id="A0A1A0HDU7"/>
<evidence type="ECO:0000313" key="2">
    <source>
        <dbReference type="EMBL" id="OBA22098.1"/>
    </source>
</evidence>
<reference evidence="2 3" key="1">
    <citation type="submission" date="2016-05" db="EMBL/GenBank/DDBJ databases">
        <title>Comparative genomics of biotechnologically important yeasts.</title>
        <authorList>
            <consortium name="DOE Joint Genome Institute"/>
            <person name="Riley R."/>
            <person name="Haridas S."/>
            <person name="Wolfe K.H."/>
            <person name="Lopes M.R."/>
            <person name="Hittinger C.T."/>
            <person name="Goker M."/>
            <person name="Salamov A."/>
            <person name="Wisecaver J."/>
            <person name="Long T.M."/>
            <person name="Aerts A.L."/>
            <person name="Barry K."/>
            <person name="Choi C."/>
            <person name="Clum A."/>
            <person name="Coughlan A.Y."/>
            <person name="Deshpande S."/>
            <person name="Douglass A.P."/>
            <person name="Hanson S.J."/>
            <person name="Klenk H.-P."/>
            <person name="LaButti K."/>
            <person name="Lapidus A."/>
            <person name="Lindquist E."/>
            <person name="Lipzen A."/>
            <person name="Meier-kolthoff J.P."/>
            <person name="Ohm R.A."/>
            <person name="Otillar R.P."/>
            <person name="Pangilinan J."/>
            <person name="Peng Y."/>
            <person name="Rokas A."/>
            <person name="Rosa C.A."/>
            <person name="Scheuner C."/>
            <person name="Sibirny A.A."/>
            <person name="Slot J.C."/>
            <person name="Stielow J.B."/>
            <person name="Sun H."/>
            <person name="Kurtzman C.P."/>
            <person name="Blackwell M."/>
            <person name="Grigoriev I.V."/>
            <person name="Jeffries T.W."/>
        </authorList>
    </citation>
    <scope>NUCLEOTIDE SEQUENCE [LARGE SCALE GENOMIC DNA]</scope>
    <source>
        <strain evidence="2 3">NRRL YB-4993</strain>
    </source>
</reference>
<gene>
    <name evidence="2" type="ORF">METBIDRAFT_146361</name>
</gene>
<evidence type="ECO:0000256" key="1">
    <source>
        <dbReference type="SAM" id="Phobius"/>
    </source>
</evidence>
<comment type="caution">
    <text evidence="2">The sequence shown here is derived from an EMBL/GenBank/DDBJ whole genome shotgun (WGS) entry which is preliminary data.</text>
</comment>
<keyword evidence="3" id="KW-1185">Reference proteome</keyword>
<feature type="transmembrane region" description="Helical" evidence="1">
    <location>
        <begin position="71"/>
        <end position="93"/>
    </location>
</feature>
<protein>
    <submittedName>
        <fullName evidence="2">Uncharacterized protein</fullName>
    </submittedName>
</protein>
<sequence>MSVDAWTVKLQSSCPLCFLGSIFHLAVRDFSCHGSCMSRMACVCSRLDARVVDMSNMKAPSVESNLPAHGWYPRLITFYFFFGTASLVSGTYVSRAFTIHSLCTVSQCFDQVTPL</sequence>
<keyword evidence="1" id="KW-0472">Membrane</keyword>
<dbReference type="RefSeq" id="XP_018712594.1">
    <property type="nucleotide sequence ID" value="XM_018854523.1"/>
</dbReference>
<keyword evidence="1" id="KW-0812">Transmembrane</keyword>
<dbReference type="Proteomes" id="UP000092555">
    <property type="component" value="Unassembled WGS sequence"/>
</dbReference>
<dbReference type="EMBL" id="LXTC01000002">
    <property type="protein sequence ID" value="OBA22098.1"/>
    <property type="molecule type" value="Genomic_DNA"/>
</dbReference>
<organism evidence="2 3">
    <name type="scientific">Metschnikowia bicuspidata var. bicuspidata NRRL YB-4993</name>
    <dbReference type="NCBI Taxonomy" id="869754"/>
    <lineage>
        <taxon>Eukaryota</taxon>
        <taxon>Fungi</taxon>
        <taxon>Dikarya</taxon>
        <taxon>Ascomycota</taxon>
        <taxon>Saccharomycotina</taxon>
        <taxon>Pichiomycetes</taxon>
        <taxon>Metschnikowiaceae</taxon>
        <taxon>Metschnikowia</taxon>
    </lineage>
</organism>